<dbReference type="Proteomes" id="UP000077786">
    <property type="component" value="Unassembled WGS sequence"/>
</dbReference>
<gene>
    <name evidence="2" type="ORF">A0123_01569</name>
</gene>
<evidence type="ECO:0000256" key="1">
    <source>
        <dbReference type="ARBA" id="ARBA00006479"/>
    </source>
</evidence>
<dbReference type="PANTHER" id="PTHR18964:SF149">
    <property type="entry name" value="BIFUNCTIONAL UDP-N-ACETYLGLUCOSAMINE 2-EPIMERASE_N-ACETYLMANNOSAMINE KINASE"/>
    <property type="match status" value="1"/>
</dbReference>
<sequence>MILCADIGGSFIDFAAVRPGGKLEHRTAVPTPVNDLTAFVDALVELCRPWPDVPLHIAIAGVENPETGIVHAANIPCLKQASLRKFLQAKASRRVLIANDADCFALAEARFGVAKGHQNVFGIILGTGIGGGHILSGKIVTGLGGITGEWGHSPTVLPPPFMNCEPDHSNIVPLFKCGCGQAGCLDTIAGARALERLHLWAGGDVSDSRSILTAWEGGDLQAERTMAVYLSYVSAALAHVVNITGCTIIPVGGGLGNSKSLIAAIDHAVREKILYPTEAPLLIQATLGTEAGLLGAACLTDV</sequence>
<dbReference type="EMBL" id="LUTU01000007">
    <property type="protein sequence ID" value="OAJ67528.1"/>
    <property type="molecule type" value="Genomic_DNA"/>
</dbReference>
<evidence type="ECO:0000313" key="3">
    <source>
        <dbReference type="Proteomes" id="UP000077786"/>
    </source>
</evidence>
<proteinExistence type="inferred from homology"/>
<dbReference type="PANTHER" id="PTHR18964">
    <property type="entry name" value="ROK (REPRESSOR, ORF, KINASE) FAMILY"/>
    <property type="match status" value="1"/>
</dbReference>
<dbReference type="GO" id="GO:0016301">
    <property type="term" value="F:kinase activity"/>
    <property type="evidence" value="ECO:0007669"/>
    <property type="project" value="UniProtKB-KW"/>
</dbReference>
<reference evidence="2 3" key="1">
    <citation type="submission" date="2016-03" db="EMBL/GenBank/DDBJ databases">
        <title>Draft genome sequence of Gluconobacter cerinus strain CECT 9110.</title>
        <authorList>
            <person name="Sainz F."/>
            <person name="Mas A."/>
            <person name="Torija M.J."/>
        </authorList>
    </citation>
    <scope>NUCLEOTIDE SEQUENCE [LARGE SCALE GENOMIC DNA]</scope>
    <source>
        <strain evidence="2 3">CECT 9110</strain>
    </source>
</reference>
<dbReference type="InterPro" id="IPR000600">
    <property type="entry name" value="ROK"/>
</dbReference>
<comment type="caution">
    <text evidence="2">The sequence shown here is derived from an EMBL/GenBank/DDBJ whole genome shotgun (WGS) entry which is preliminary data.</text>
</comment>
<dbReference type="RefSeq" id="WP_046901814.1">
    <property type="nucleotide sequence ID" value="NZ_LUTU01000007.1"/>
</dbReference>
<keyword evidence="2" id="KW-0808">Transferase</keyword>
<accession>A0A1B6VKE9</accession>
<dbReference type="InterPro" id="IPR043129">
    <property type="entry name" value="ATPase_NBD"/>
</dbReference>
<keyword evidence="2" id="KW-0418">Kinase</keyword>
<comment type="similarity">
    <text evidence="1">Belongs to the ROK (NagC/XylR) family.</text>
</comment>
<dbReference type="PATRIC" id="fig|38307.3.peg.1615"/>
<dbReference type="Pfam" id="PF00480">
    <property type="entry name" value="ROK"/>
    <property type="match status" value="1"/>
</dbReference>
<organism evidence="2 3">
    <name type="scientific">Gluconobacter cerinus</name>
    <dbReference type="NCBI Taxonomy" id="38307"/>
    <lineage>
        <taxon>Bacteria</taxon>
        <taxon>Pseudomonadati</taxon>
        <taxon>Pseudomonadota</taxon>
        <taxon>Alphaproteobacteria</taxon>
        <taxon>Acetobacterales</taxon>
        <taxon>Acetobacteraceae</taxon>
        <taxon>Gluconobacter</taxon>
    </lineage>
</organism>
<protein>
    <submittedName>
        <fullName evidence="2">Fructokinase</fullName>
    </submittedName>
</protein>
<dbReference type="AlphaFoldDB" id="A0A1B6VKE9"/>
<dbReference type="Gene3D" id="3.30.420.40">
    <property type="match status" value="2"/>
</dbReference>
<name>A0A1B6VKE9_9PROT</name>
<dbReference type="SUPFAM" id="SSF53067">
    <property type="entry name" value="Actin-like ATPase domain"/>
    <property type="match status" value="1"/>
</dbReference>
<dbReference type="OrthoDB" id="9810372at2"/>
<evidence type="ECO:0000313" key="2">
    <source>
        <dbReference type="EMBL" id="OAJ67528.1"/>
    </source>
</evidence>